<evidence type="ECO:0000313" key="3">
    <source>
        <dbReference type="Proteomes" id="UP001065682"/>
    </source>
</evidence>
<dbReference type="PANTHER" id="PTHR43284">
    <property type="entry name" value="ASPARAGINE SYNTHETASE (GLUTAMINE-HYDROLYZING)"/>
    <property type="match status" value="1"/>
</dbReference>
<dbReference type="InterPro" id="IPR029055">
    <property type="entry name" value="Ntn_hydrolases_N"/>
</dbReference>
<accession>A0A9E5DDR6</accession>
<dbReference type="CDD" id="cd01991">
    <property type="entry name" value="Asn_synthase_B_C"/>
    <property type="match status" value="1"/>
</dbReference>
<dbReference type="SUPFAM" id="SSF52402">
    <property type="entry name" value="Adenine nucleotide alpha hydrolases-like"/>
    <property type="match status" value="1"/>
</dbReference>
<feature type="domain" description="Asparagine synthetase" evidence="1">
    <location>
        <begin position="233"/>
        <end position="467"/>
    </location>
</feature>
<dbReference type="AlphaFoldDB" id="A0A9E5DDR6"/>
<dbReference type="InterPro" id="IPR001962">
    <property type="entry name" value="Asn_synthase"/>
</dbReference>
<dbReference type="PANTHER" id="PTHR43284:SF1">
    <property type="entry name" value="ASPARAGINE SYNTHETASE"/>
    <property type="match status" value="1"/>
</dbReference>
<proteinExistence type="predicted"/>
<dbReference type="EMBL" id="VHLL01000005">
    <property type="protein sequence ID" value="MCT8337798.1"/>
    <property type="molecule type" value="Genomic_DNA"/>
</dbReference>
<sequence>MAPLKHLLHLDASPLMRIYGDTTGSQAMKVEMSFHNHYYPWTEIKANDITCWLKGTFFYENELLRGDDVVRLFSSVLEGSRVDHEALKALLLALNGNFALTMESPGCIFCAVDRVRSTPLFYAVSGSEALFSDDANHLRDRLNPPFNEENGAEFLVTGYVTGPDTLFDGISQILAGEYLVYNKRDGALATHFYHRFWHGNYFSDSDEELLDQLDEVFVRVFERLIESTKGRQIVVPLSGGLDSRIIVAMLKRLGVEGVICFTYGKKGNREAEISRQVAEALGYQWHFVEYTNEKWYACAYADDMKAYYSYAGNLVSIPHIQDYLAVKELKGEGKIPENVVFVPGHSGDMLAGSWIPQDYDQPQAYTFEKFLEDSLKKHYRLWKWDEAELGSLFEGKIGKSVEDISVHNNESCANVIELFNFNERQAKFIVNSVRVYEFFGFQWRIPLWDAELIDFFLRVPLMLRLKQVLYREYAMNKLFIGPLETLRNLDSTANLKVGSKHYARNGFISNIKSSLKELPLLGKLGKNVYTFRRIHTEYDTHPLAWYGILPKDRFLKIYSGAEHVNSFVGLSYINRLCPASLSGAVKRYFKNADQVLSAL</sequence>
<comment type="caution">
    <text evidence="2">The sequence shown here is derived from an EMBL/GenBank/DDBJ whole genome shotgun (WGS) entry which is preliminary data.</text>
</comment>
<organism evidence="2 3">
    <name type="scientific">Methanoculleus formosensis</name>
    <dbReference type="NCBI Taxonomy" id="2590886"/>
    <lineage>
        <taxon>Archaea</taxon>
        <taxon>Methanobacteriati</taxon>
        <taxon>Methanobacteriota</taxon>
        <taxon>Stenosarchaea group</taxon>
        <taxon>Methanomicrobia</taxon>
        <taxon>Methanomicrobiales</taxon>
        <taxon>Methanomicrobiaceae</taxon>
        <taxon>Methanoculleus</taxon>
    </lineage>
</organism>
<gene>
    <name evidence="2" type="ORF">FKB36_09955</name>
</gene>
<dbReference type="Gene3D" id="3.60.20.10">
    <property type="entry name" value="Glutamine Phosphoribosylpyrophosphate, subunit 1, domain 1"/>
    <property type="match status" value="1"/>
</dbReference>
<dbReference type="InterPro" id="IPR051786">
    <property type="entry name" value="ASN_synthetase/amidase"/>
</dbReference>
<dbReference type="GO" id="GO:0006529">
    <property type="term" value="P:asparagine biosynthetic process"/>
    <property type="evidence" value="ECO:0007669"/>
    <property type="project" value="InterPro"/>
</dbReference>
<dbReference type="GO" id="GO:0004066">
    <property type="term" value="F:asparagine synthase (glutamine-hydrolyzing) activity"/>
    <property type="evidence" value="ECO:0007669"/>
    <property type="project" value="InterPro"/>
</dbReference>
<name>A0A9E5DDR6_9EURY</name>
<dbReference type="SUPFAM" id="SSF56235">
    <property type="entry name" value="N-terminal nucleophile aminohydrolases (Ntn hydrolases)"/>
    <property type="match status" value="1"/>
</dbReference>
<keyword evidence="3" id="KW-1185">Reference proteome</keyword>
<dbReference type="InterPro" id="IPR014729">
    <property type="entry name" value="Rossmann-like_a/b/a_fold"/>
</dbReference>
<evidence type="ECO:0000259" key="1">
    <source>
        <dbReference type="Pfam" id="PF00733"/>
    </source>
</evidence>
<reference evidence="2" key="1">
    <citation type="submission" date="2019-06" db="EMBL/GenBank/DDBJ databases">
        <title>Methanoculleus strain from Tamsui River, Taipei, Taiwan.</title>
        <authorList>
            <person name="You Y.-T."/>
            <person name="Chen S.-C."/>
            <person name="Lai S.-J."/>
            <person name="Lee Y.-C."/>
            <person name="Lai M.-C."/>
        </authorList>
    </citation>
    <scope>NUCLEOTIDE SEQUENCE</scope>
    <source>
        <strain evidence="2">Afa-1</strain>
    </source>
</reference>
<evidence type="ECO:0000313" key="2">
    <source>
        <dbReference type="EMBL" id="MCT8337798.1"/>
    </source>
</evidence>
<protein>
    <submittedName>
        <fullName evidence="2">Asparagine synthetase B</fullName>
    </submittedName>
</protein>
<dbReference type="Proteomes" id="UP001065682">
    <property type="component" value="Unassembled WGS sequence"/>
</dbReference>
<dbReference type="Gene3D" id="3.40.50.620">
    <property type="entry name" value="HUPs"/>
    <property type="match status" value="1"/>
</dbReference>
<dbReference type="Pfam" id="PF00733">
    <property type="entry name" value="Asn_synthase"/>
    <property type="match status" value="1"/>
</dbReference>